<gene>
    <name evidence="1" type="ORF">HC235_04405</name>
</gene>
<evidence type="ECO:0000313" key="1">
    <source>
        <dbReference type="EMBL" id="NYR15202.1"/>
    </source>
</evidence>
<evidence type="ECO:0000313" key="2">
    <source>
        <dbReference type="Proteomes" id="UP000554766"/>
    </source>
</evidence>
<dbReference type="EMBL" id="JAAVJF010000002">
    <property type="protein sequence ID" value="NYR15202.1"/>
    <property type="molecule type" value="Genomic_DNA"/>
</dbReference>
<dbReference type="AlphaFoldDB" id="A0A7L4P920"/>
<keyword evidence="2" id="KW-1185">Reference proteome</keyword>
<name>A0A7L4P920_9CREN</name>
<organism evidence="1 2">
    <name type="scientific">Pyrobaculum arsenaticum</name>
    <dbReference type="NCBI Taxonomy" id="121277"/>
    <lineage>
        <taxon>Archaea</taxon>
        <taxon>Thermoproteota</taxon>
        <taxon>Thermoprotei</taxon>
        <taxon>Thermoproteales</taxon>
        <taxon>Thermoproteaceae</taxon>
        <taxon>Pyrobaculum</taxon>
    </lineage>
</organism>
<dbReference type="RefSeq" id="WP_128622275.1">
    <property type="nucleotide sequence ID" value="NZ_JAAVJF010000002.1"/>
</dbReference>
<dbReference type="Proteomes" id="UP000554766">
    <property type="component" value="Unassembled WGS sequence"/>
</dbReference>
<comment type="caution">
    <text evidence="1">The sequence shown here is derived from an EMBL/GenBank/DDBJ whole genome shotgun (WGS) entry which is preliminary data.</text>
</comment>
<reference evidence="1 2" key="1">
    <citation type="journal article" date="2020" name="Nat. Commun.">
        <title>The structures of two archaeal type IV pili illuminate evolutionary relationships.</title>
        <authorList>
            <person name="Wang F."/>
            <person name="Baquero D.P."/>
            <person name="Su Z."/>
            <person name="Beltran L.C."/>
            <person name="Prangishvili D."/>
            <person name="Krupovic M."/>
            <person name="Egelman E.H."/>
        </authorList>
    </citation>
    <scope>NUCLEOTIDE SEQUENCE [LARGE SCALE GENOMIC DNA]</scope>
    <source>
        <strain evidence="1 2">2GA</strain>
    </source>
</reference>
<sequence>MRRDLPHVASLGSSALLISAHLNTKSRSARRDLVVDGAIGGLKRFLLNVNGLLTPLYASRGYIGVYGQLGL</sequence>
<protein>
    <submittedName>
        <fullName evidence="1">Uncharacterized protein</fullName>
    </submittedName>
</protein>
<accession>A0A7L4P920</accession>
<proteinExistence type="predicted"/>